<dbReference type="Proteomes" id="UP000305674">
    <property type="component" value="Unassembled WGS sequence"/>
</dbReference>
<dbReference type="EMBL" id="SWCI01000001">
    <property type="protein sequence ID" value="TKB51568.1"/>
    <property type="molecule type" value="Genomic_DNA"/>
</dbReference>
<organism evidence="2 3">
    <name type="scientific">Ferrimonas sediminicola</name>
    <dbReference type="NCBI Taxonomy" id="2569538"/>
    <lineage>
        <taxon>Bacteria</taxon>
        <taxon>Pseudomonadati</taxon>
        <taxon>Pseudomonadota</taxon>
        <taxon>Gammaproteobacteria</taxon>
        <taxon>Alteromonadales</taxon>
        <taxon>Ferrimonadaceae</taxon>
        <taxon>Ferrimonas</taxon>
    </lineage>
</organism>
<dbReference type="OrthoDB" id="6269713at2"/>
<evidence type="ECO:0000256" key="1">
    <source>
        <dbReference type="SAM" id="SignalP"/>
    </source>
</evidence>
<feature type="signal peptide" evidence="1">
    <location>
        <begin position="1"/>
        <end position="22"/>
    </location>
</feature>
<keyword evidence="1" id="KW-0732">Signal</keyword>
<accession>A0A4U1BN80</accession>
<evidence type="ECO:0000313" key="2">
    <source>
        <dbReference type="EMBL" id="TKB51568.1"/>
    </source>
</evidence>
<reference evidence="2 3" key="1">
    <citation type="submission" date="2019-04" db="EMBL/GenBank/DDBJ databases">
        <authorList>
            <person name="Hwang J.C."/>
        </authorList>
    </citation>
    <scope>NUCLEOTIDE SEQUENCE [LARGE SCALE GENOMIC DNA]</scope>
    <source>
        <strain evidence="2 3">IMCC35001</strain>
    </source>
</reference>
<sequence length="150" mass="17261">MMNKPWMAGVLLACLVSPRLQASTDEDFSNEPLVQRCMKMLDIYAAEDFDAYIAEFPEPWLGIFGEKTLRKILSERHQGYVETYQQDRPDTIKIRSVESADVAKLEQERLGATEAKEVEMYMSNNVGGGHLTACKYLLIGDRWYFRSLRI</sequence>
<keyword evidence="3" id="KW-1185">Reference proteome</keyword>
<protein>
    <recommendedName>
        <fullName evidence="4">SnoaL-like domain-containing protein</fullName>
    </recommendedName>
</protein>
<comment type="caution">
    <text evidence="2">The sequence shown here is derived from an EMBL/GenBank/DDBJ whole genome shotgun (WGS) entry which is preliminary data.</text>
</comment>
<dbReference type="RefSeq" id="WP_136851254.1">
    <property type="nucleotide sequence ID" value="NZ_SWCI01000001.1"/>
</dbReference>
<evidence type="ECO:0000313" key="3">
    <source>
        <dbReference type="Proteomes" id="UP000305674"/>
    </source>
</evidence>
<name>A0A4U1BN80_9GAMM</name>
<dbReference type="AlphaFoldDB" id="A0A4U1BN80"/>
<evidence type="ECO:0008006" key="4">
    <source>
        <dbReference type="Google" id="ProtNLM"/>
    </source>
</evidence>
<feature type="chain" id="PRO_5020493759" description="SnoaL-like domain-containing protein" evidence="1">
    <location>
        <begin position="23"/>
        <end position="150"/>
    </location>
</feature>
<gene>
    <name evidence="2" type="ORF">FCL40_03155</name>
</gene>
<proteinExistence type="predicted"/>